<dbReference type="KEGG" id="bbes:BESB_083310"/>
<feature type="region of interest" description="Disordered" evidence="1">
    <location>
        <begin position="1"/>
        <end position="78"/>
    </location>
</feature>
<accession>A0A2A9MCM4</accession>
<protein>
    <recommendedName>
        <fullName evidence="4">AP2 domain transcription factor AP2VIII-1</fullName>
    </recommendedName>
</protein>
<feature type="region of interest" description="Disordered" evidence="1">
    <location>
        <begin position="364"/>
        <end position="448"/>
    </location>
</feature>
<evidence type="ECO:0000256" key="1">
    <source>
        <dbReference type="SAM" id="MobiDB-lite"/>
    </source>
</evidence>
<feature type="compositionally biased region" description="Polar residues" evidence="1">
    <location>
        <begin position="51"/>
        <end position="77"/>
    </location>
</feature>
<comment type="caution">
    <text evidence="2">The sequence shown here is derived from an EMBL/GenBank/DDBJ whole genome shotgun (WGS) entry which is preliminary data.</text>
</comment>
<feature type="region of interest" description="Disordered" evidence="1">
    <location>
        <begin position="812"/>
        <end position="862"/>
    </location>
</feature>
<feature type="region of interest" description="Disordered" evidence="1">
    <location>
        <begin position="1269"/>
        <end position="1351"/>
    </location>
</feature>
<feature type="compositionally biased region" description="Low complexity" evidence="1">
    <location>
        <begin position="521"/>
        <end position="534"/>
    </location>
</feature>
<evidence type="ECO:0000313" key="2">
    <source>
        <dbReference type="EMBL" id="PFH33132.1"/>
    </source>
</evidence>
<dbReference type="OrthoDB" id="346650at2759"/>
<feature type="compositionally biased region" description="Basic and acidic residues" evidence="1">
    <location>
        <begin position="626"/>
        <end position="643"/>
    </location>
</feature>
<feature type="region of interest" description="Disordered" evidence="1">
    <location>
        <begin position="1652"/>
        <end position="1672"/>
    </location>
</feature>
<proteinExistence type="predicted"/>
<dbReference type="RefSeq" id="XP_029217141.1">
    <property type="nucleotide sequence ID" value="XM_029366681.1"/>
</dbReference>
<dbReference type="Proteomes" id="UP000224006">
    <property type="component" value="Chromosome VIII"/>
</dbReference>
<dbReference type="EMBL" id="NWUJ01000009">
    <property type="protein sequence ID" value="PFH33132.1"/>
    <property type="molecule type" value="Genomic_DNA"/>
</dbReference>
<feature type="region of interest" description="Disordered" evidence="1">
    <location>
        <begin position="521"/>
        <end position="540"/>
    </location>
</feature>
<gene>
    <name evidence="2" type="ORF">BESB_083310</name>
</gene>
<feature type="compositionally biased region" description="Basic and acidic residues" evidence="1">
    <location>
        <begin position="987"/>
        <end position="1001"/>
    </location>
</feature>
<sequence length="2005" mass="203378">MAAAESTQWRQAAAADQASATSPSFLRAVSAAPPPPLPEGGSHVLPDQDHGQTPSFPVNLGSPTQSLPGYPASTPSSPLCVPRRPIGASCEASPVFGAPAAGLLPRSPAAPVGLSLHVGYKPVAASHINTPCSSSPPLRVPASSLPSFSPLPSASLSVRSLAPPDSLRACAPPPYAAVHRAATPVAASLALPAGAPPLVQPRTAPALPFLLPGDEAKAAPPAAAWGLEKSPSATQALGGLRAIFAHLARTVFTVLATAGSPHAANAVGREETPRSALFRAHDNAAARLPDSELCKVHQGAAVDCGEKERRARATEGDGDAATPPTGRAVMELWRDLCSGNAKGARELASPAALHAKVLREGLPASALPRSRPGAGGLLQAGEAETGGLGGPGGQKRDGQGDAVERLQHAEDEDMAASEEAVSKRGDDASPQTSVASPSTCVSSSACPPSLRLDPRLSEEEEMAFHVETLLHTCSRQDLADYATVFLPFFGVQPLDLASHCDISLLRSVALQLQAMRRLKDAQGPQAEPPAGAVARLQRGDAVSPTPRVARVFSLQHISPEGTPATSRTSSPRTSVRAYSLSFLPKCGGESARGGRPPTDPSAAQTAETAAADAGAAGGATTAGRRVSAEEDAIRAKAKQPDGEQKFVVTDLDMPARVPLRDAGSFDDSGEGEQGRFFLCPSPRLSLSSLFLGEGGDLQRSGASSPFRGGPLSAAPFALREQVFPAASSASVSALDSQFAVCLDPVDKPAPATTSSGGERAFSDSVFPPACGEPRWGEGDRRRRSSRSEESAGGDELGVSGEGALAQSQSFTYLPRPFSEPPPGLASSASSPCLLQPKSPTDASAEGGAGVSPACESRGGPQREPAVGCLLGCESGPAPEHVPATFGTSACGAPEMLLKPFLRRRSSGTASADAEGERGSGAAVYTLSGASSLLLSRATPPPASAFGPVSAPGVHAEVGVTAAQPQDGTKRGCEEIEARVPGVAGGSEETRRRDLETEDARGEGASPLAAPGDAETDPMAKPVLESPDCVPSFAPAAFVSEAAGVSCGQENVKKEVEHAAFCGAADQGADSFPAQLERVNGNPAFGKADDGCRGRFAGDAACATSSGARVRTIFSVETMGSDDAEKEARLFAANCRRFVDSLTEGGVRRGATYSTQATGAAVATSSENVAPPASACAMFAYSPDCRVSQQEVVCPDKETQALMRTKTDDTVGALSHCSNAPSSTLDADSSAAASQGYAASAPMRTPVPATEPAEGEAAAAWVKPAAFAGVTTPEPDVGPSGVRTPSTAETMGEERRDDGKGVKKPKKRRRNDDASARADSPQPDDGEGKADGKGSKNSASKPPPAVTIGLVGRPGGAYNLVTRVVGRWEGAKNDFSVSRVVRLSNKAMELPYVHGVRFEAETFAWTARIGVQSRRFLVKKHGFQKSRLYAIEKIELWRRKLPPDALARELQAEQEILATLPAVEGPDAAPDESASVLGLTAPGDAAGEGCEAGQTASGRSGASCEDWEKKASSCKKKRAGEQGAVHGGGGDMGAASPPPCSSSLVYGATSGNPLFSPSFTYAATAPAHSGSVPGRAYGQPVAFASPTSSASPAPSAELQGVYYPTNSGARAEAGPADGGPMQPVVVVHTSNTLPTSFFREPSACPPALAACASTPLASSPAPPPSLPPSAAHMSPSLSYASGAPAATATHASGAGFAAPFGSPGGAPVPRPSPLAAPGAYSPSPAFSATMQSVPRQMSTEEAFVLPSSAFAAPPTAQSVGDDGSEHESPTAALARANGAAGVPCCFPPCAPSPTLTAQAYPHAQPQVVFAAEARDGQTVAGSGSPFPFTSEGAFAPAQAPVGPYPSPAAGPAPAAVVPGSPQLFFASPGGAGASAPAAAQARERCVSIEYQAPSPALEPVVTPAPYRTVSPPPGSFVPAPYASPALGSASSYAAPANAFPAVLSPQLVRLPAPYVPYSSPLGAAMPAAAAAPCYHAGSVALSERPGNAEERRWSYVQPSEPQGGGM</sequence>
<feature type="region of interest" description="Disordered" evidence="1">
    <location>
        <begin position="586"/>
        <end position="643"/>
    </location>
</feature>
<feature type="compositionally biased region" description="Low complexity" evidence="1">
    <location>
        <begin position="562"/>
        <end position="573"/>
    </location>
</feature>
<dbReference type="VEuPathDB" id="ToxoDB:BESB_083310"/>
<feature type="region of interest" description="Disordered" evidence="1">
    <location>
        <begin position="1512"/>
        <end position="1538"/>
    </location>
</feature>
<organism evidence="2 3">
    <name type="scientific">Besnoitia besnoiti</name>
    <name type="common">Apicomplexan protozoan</name>
    <dbReference type="NCBI Taxonomy" id="94643"/>
    <lineage>
        <taxon>Eukaryota</taxon>
        <taxon>Sar</taxon>
        <taxon>Alveolata</taxon>
        <taxon>Apicomplexa</taxon>
        <taxon>Conoidasida</taxon>
        <taxon>Coccidia</taxon>
        <taxon>Eucoccidiorida</taxon>
        <taxon>Eimeriorina</taxon>
        <taxon>Sarcocystidae</taxon>
        <taxon>Besnoitia</taxon>
    </lineage>
</organism>
<feature type="compositionally biased region" description="Gly residues" evidence="1">
    <location>
        <begin position="373"/>
        <end position="393"/>
    </location>
</feature>
<evidence type="ECO:0000313" key="3">
    <source>
        <dbReference type="Proteomes" id="UP000224006"/>
    </source>
</evidence>
<dbReference type="GeneID" id="40313257"/>
<feature type="compositionally biased region" description="Low complexity" evidence="1">
    <location>
        <begin position="602"/>
        <end position="623"/>
    </location>
</feature>
<feature type="region of interest" description="Disordered" evidence="1">
    <location>
        <begin position="749"/>
        <end position="800"/>
    </location>
</feature>
<feature type="compositionally biased region" description="Basic and acidic residues" evidence="1">
    <location>
        <begin position="394"/>
        <end position="409"/>
    </location>
</feature>
<evidence type="ECO:0008006" key="4">
    <source>
        <dbReference type="Google" id="ProtNLM"/>
    </source>
</evidence>
<feature type="compositionally biased region" description="Basic and acidic residues" evidence="1">
    <location>
        <begin position="1291"/>
        <end position="1300"/>
    </location>
</feature>
<feature type="compositionally biased region" description="Low complexity" evidence="1">
    <location>
        <begin position="824"/>
        <end position="836"/>
    </location>
</feature>
<feature type="region of interest" description="Disordered" evidence="1">
    <location>
        <begin position="1982"/>
        <end position="2005"/>
    </location>
</feature>
<feature type="compositionally biased region" description="Low complexity" evidence="1">
    <location>
        <begin position="11"/>
        <end position="20"/>
    </location>
</feature>
<reference evidence="2 3" key="1">
    <citation type="submission" date="2017-09" db="EMBL/GenBank/DDBJ databases">
        <title>Genome sequencing of Besnoitia besnoiti strain Bb-Ger1.</title>
        <authorList>
            <person name="Schares G."/>
            <person name="Venepally P."/>
            <person name="Lorenzi H.A."/>
        </authorList>
    </citation>
    <scope>NUCLEOTIDE SEQUENCE [LARGE SCALE GENOMIC DNA]</scope>
    <source>
        <strain evidence="2 3">Bb-Ger1</strain>
    </source>
</reference>
<name>A0A2A9MCM4_BESBE</name>
<feature type="region of interest" description="Disordered" evidence="1">
    <location>
        <begin position="553"/>
        <end position="573"/>
    </location>
</feature>
<keyword evidence="3" id="KW-1185">Reference proteome</keyword>
<feature type="compositionally biased region" description="Basic and acidic residues" evidence="1">
    <location>
        <begin position="774"/>
        <end position="789"/>
    </location>
</feature>
<feature type="compositionally biased region" description="Low complexity" evidence="1">
    <location>
        <begin position="432"/>
        <end position="448"/>
    </location>
</feature>
<feature type="compositionally biased region" description="Polar residues" evidence="1">
    <location>
        <begin position="1"/>
        <end position="10"/>
    </location>
</feature>
<feature type="region of interest" description="Disordered" evidence="1">
    <location>
        <begin position="981"/>
        <end position="1016"/>
    </location>
</feature>